<name>F9WPH1_TRYVY</name>
<dbReference type="Proteomes" id="UP000009027">
    <property type="component" value="Unassembled WGS sequence"/>
</dbReference>
<gene>
    <name evidence="1" type="ORF">TvY486_0021500</name>
</gene>
<sequence length="461" mass="50448">MLRRAGPSRTFPRALLLLVSFPFSARPYRLSLFFHAASALPSAHLFVREARVRLSLSTSRGQPRVSGHARQSPSLGRVSLSPAQTHLCPRTGCPATKEVALRKPSLRTPPAARCPAYASPSAESAVTLLLHTWRCASVLRALLCPALLATTALLLCAVPPAPNQRQSSLHTTLLVVAFFGHPPHKIPLSFGCSPLLCSCNPRPAMRLPCRFRRRAAELRVANAPPRRHCDSAAPPQHTALRVLCKPPFASGIIRFHVHNPQCPSRFTPHVRRRSRCCARRASRVQASALVSVPSTCAQMVLAPRDPADIWPPLPCGHPSLSGPSFVPAASPFAAHAARVPIRFSSSSSQCLRVSPQGSRPRSRTSPALLALSFPFALPRRARHVGVLSCCPRQWRALRRVVRSSSCLPPSRRRQVAIPRPWRLHGRGARACFSRPTRPRPTPGGYALCDGPSLARRQFQRM</sequence>
<evidence type="ECO:0000313" key="2">
    <source>
        <dbReference type="Proteomes" id="UP000009027"/>
    </source>
</evidence>
<dbReference type="EMBL" id="CAEX01003423">
    <property type="protein sequence ID" value="CCD19448.1"/>
    <property type="molecule type" value="Genomic_DNA"/>
</dbReference>
<dbReference type="AlphaFoldDB" id="F9WPH1"/>
<protein>
    <submittedName>
        <fullName evidence="1">Uncharacterized protein</fullName>
    </submittedName>
</protein>
<evidence type="ECO:0000313" key="1">
    <source>
        <dbReference type="EMBL" id="CCD19448.1"/>
    </source>
</evidence>
<reference evidence="1 2" key="1">
    <citation type="journal article" date="2012" name="Proc. Natl. Acad. Sci. U.S.A.">
        <title>Antigenic diversity is generated by distinct evolutionary mechanisms in African trypanosome species.</title>
        <authorList>
            <person name="Jackson A.P."/>
            <person name="Berry A."/>
            <person name="Aslett M."/>
            <person name="Allison H.C."/>
            <person name="Burton P."/>
            <person name="Vavrova-Anderson J."/>
            <person name="Brown R."/>
            <person name="Browne H."/>
            <person name="Corton N."/>
            <person name="Hauser H."/>
            <person name="Gamble J."/>
            <person name="Gilderthorp R."/>
            <person name="Marcello L."/>
            <person name="McQuillan J."/>
            <person name="Otto T.D."/>
            <person name="Quail M.A."/>
            <person name="Sanders M.J."/>
            <person name="van Tonder A."/>
            <person name="Ginger M.L."/>
            <person name="Field M.C."/>
            <person name="Barry J.D."/>
            <person name="Hertz-Fowler C."/>
            <person name="Berriman M."/>
        </authorList>
    </citation>
    <scope>NUCLEOTIDE SEQUENCE</scope>
    <source>
        <strain evidence="1 2">Y486</strain>
    </source>
</reference>
<organism evidence="1 2">
    <name type="scientific">Trypanosoma vivax (strain Y486)</name>
    <dbReference type="NCBI Taxonomy" id="1055687"/>
    <lineage>
        <taxon>Eukaryota</taxon>
        <taxon>Discoba</taxon>
        <taxon>Euglenozoa</taxon>
        <taxon>Kinetoplastea</taxon>
        <taxon>Metakinetoplastina</taxon>
        <taxon>Trypanosomatida</taxon>
        <taxon>Trypanosomatidae</taxon>
        <taxon>Trypanosoma</taxon>
        <taxon>Duttonella</taxon>
    </lineage>
</organism>
<accession>F9WPH1</accession>
<proteinExistence type="predicted"/>
<dbReference type="VEuPathDB" id="TriTrypDB:TvY486_0021500"/>
<keyword evidence="2" id="KW-1185">Reference proteome</keyword>